<accession>A0A2J8A9E0</accession>
<name>A0A2J8A9E0_9CHLO</name>
<comment type="caution">
    <text evidence="2">The sequence shown here is derived from an EMBL/GenBank/DDBJ whole genome shotgun (WGS) entry which is preliminary data.</text>
</comment>
<protein>
    <submittedName>
        <fullName evidence="2">Uncharacterized protein</fullName>
    </submittedName>
</protein>
<organism evidence="2 3">
    <name type="scientific">Tetrabaena socialis</name>
    <dbReference type="NCBI Taxonomy" id="47790"/>
    <lineage>
        <taxon>Eukaryota</taxon>
        <taxon>Viridiplantae</taxon>
        <taxon>Chlorophyta</taxon>
        <taxon>core chlorophytes</taxon>
        <taxon>Chlorophyceae</taxon>
        <taxon>CS clade</taxon>
        <taxon>Chlamydomonadales</taxon>
        <taxon>Tetrabaenaceae</taxon>
        <taxon>Tetrabaena</taxon>
    </lineage>
</organism>
<evidence type="ECO:0000313" key="2">
    <source>
        <dbReference type="EMBL" id="PNH09120.1"/>
    </source>
</evidence>
<feature type="region of interest" description="Disordered" evidence="1">
    <location>
        <begin position="17"/>
        <end position="75"/>
    </location>
</feature>
<dbReference type="AlphaFoldDB" id="A0A2J8A9E0"/>
<feature type="compositionally biased region" description="Low complexity" evidence="1">
    <location>
        <begin position="17"/>
        <end position="28"/>
    </location>
</feature>
<reference evidence="2 3" key="1">
    <citation type="journal article" date="2017" name="Mol. Biol. Evol.">
        <title>The 4-celled Tetrabaena socialis nuclear genome reveals the essential components for genetic control of cell number at the origin of multicellularity in the volvocine lineage.</title>
        <authorList>
            <person name="Featherston J."/>
            <person name="Arakaki Y."/>
            <person name="Hanschen E.R."/>
            <person name="Ferris P.J."/>
            <person name="Michod R.E."/>
            <person name="Olson B.J.S.C."/>
            <person name="Nozaki H."/>
            <person name="Durand P.M."/>
        </authorList>
    </citation>
    <scope>NUCLEOTIDE SEQUENCE [LARGE SCALE GENOMIC DNA]</scope>
    <source>
        <strain evidence="2 3">NIES-571</strain>
    </source>
</reference>
<feature type="compositionally biased region" description="Polar residues" evidence="1">
    <location>
        <begin position="35"/>
        <end position="57"/>
    </location>
</feature>
<evidence type="ECO:0000256" key="1">
    <source>
        <dbReference type="SAM" id="MobiDB-lite"/>
    </source>
</evidence>
<sequence>MNVKVVCSAPDGRLIAASTSSATSRSSAQLRPICPNSSRRVSRTPLRQDSWGRTNGANGREDRKQGAHRSLPYSDDTRSNWSPNWFADGSVCPIESSVCPSPSEPILYCEMRRNTSDSTCCGRRRPFSLSARLAVSGSSLRSLTSGSSASMSLSETLEFCGAEHPTTGSISVSHLSSNMAHEPSTAMRPYPGCAHTAPTGRFMG</sequence>
<dbReference type="EMBL" id="PGGS01000103">
    <property type="protein sequence ID" value="PNH09120.1"/>
    <property type="molecule type" value="Genomic_DNA"/>
</dbReference>
<gene>
    <name evidence="2" type="ORF">TSOC_004281</name>
</gene>
<proteinExistence type="predicted"/>
<evidence type="ECO:0000313" key="3">
    <source>
        <dbReference type="Proteomes" id="UP000236333"/>
    </source>
</evidence>
<keyword evidence="3" id="KW-1185">Reference proteome</keyword>
<dbReference type="Proteomes" id="UP000236333">
    <property type="component" value="Unassembled WGS sequence"/>
</dbReference>